<comment type="caution">
    <text evidence="1">The sequence shown here is derived from an EMBL/GenBank/DDBJ whole genome shotgun (WGS) entry which is preliminary data.</text>
</comment>
<dbReference type="AlphaFoldDB" id="A0A225SYA2"/>
<dbReference type="Gene3D" id="3.30.450.40">
    <property type="match status" value="1"/>
</dbReference>
<dbReference type="InterPro" id="IPR029016">
    <property type="entry name" value="GAF-like_dom_sf"/>
</dbReference>
<organism evidence="1 2">
    <name type="scientific">Herbaspirillum aquaticum</name>
    <dbReference type="NCBI Taxonomy" id="568783"/>
    <lineage>
        <taxon>Bacteria</taxon>
        <taxon>Pseudomonadati</taxon>
        <taxon>Pseudomonadota</taxon>
        <taxon>Betaproteobacteria</taxon>
        <taxon>Burkholderiales</taxon>
        <taxon>Oxalobacteraceae</taxon>
        <taxon>Herbaspirillum</taxon>
    </lineage>
</organism>
<name>A0A225SYA2_9BURK</name>
<dbReference type="EMBL" id="NJGV01000008">
    <property type="protein sequence ID" value="OWY34718.1"/>
    <property type="molecule type" value="Genomic_DNA"/>
</dbReference>
<sequence>MTTELDSSLIADYLLDHPHFFEEHAELLSTVKLTSPVMGRAVSLQERQMEILREKIRVQELRMADLMRIAQENDEITSKFQAWSRALLLTRDAADLPRVLVDRLQEIFHVPQVTVRLWNLGPAHAGHWATQEVSDDARIFANGLSAPFCGPNKDFEAAGWLEDAASVKSVAMLPLRVGAAPEAFGLLVLGSPDPSRFTADMGTDFLTRIGETGSAALACLLR</sequence>
<dbReference type="RefSeq" id="WP_088755076.1">
    <property type="nucleotide sequence ID" value="NZ_NJGV01000008.1"/>
</dbReference>
<evidence type="ECO:0000313" key="1">
    <source>
        <dbReference type="EMBL" id="OWY34718.1"/>
    </source>
</evidence>
<proteinExistence type="predicted"/>
<accession>A0A225SYA2</accession>
<keyword evidence="2" id="KW-1185">Reference proteome</keyword>
<reference evidence="1 2" key="1">
    <citation type="journal article" date="2010" name="Int. J. Syst. Evol. Microbiol.">
        <title>Reclassification of Herbaspirillum putei as a later heterotypic synonym of Herbaspirillum huttiense, with the description of H. huttiense subsp. huttiense subsp. nov. and H. huttiense subsp. putei subsp. nov., comb. nov., and description of Herbaspirillum aquaticum sp. nov.</title>
        <authorList>
            <person name="Dobritsa A.P."/>
            <person name="Reddy M.C."/>
            <person name="Samadpour M."/>
        </authorList>
    </citation>
    <scope>NUCLEOTIDE SEQUENCE [LARGE SCALE GENOMIC DNA]</scope>
    <source>
        <strain evidence="1 2">IEH 4430</strain>
    </source>
</reference>
<dbReference type="PANTHER" id="PTHR38765">
    <property type="entry name" value="DUF484 DOMAIN-CONTAINING PROTEIN"/>
    <property type="match status" value="1"/>
</dbReference>
<dbReference type="Proteomes" id="UP000214747">
    <property type="component" value="Unassembled WGS sequence"/>
</dbReference>
<protein>
    <recommendedName>
        <fullName evidence="3">DUF484 domain-containing protein</fullName>
    </recommendedName>
</protein>
<dbReference type="Pfam" id="PF04340">
    <property type="entry name" value="DUF484"/>
    <property type="match status" value="1"/>
</dbReference>
<dbReference type="InterPro" id="IPR007435">
    <property type="entry name" value="DUF484"/>
</dbReference>
<evidence type="ECO:0000313" key="2">
    <source>
        <dbReference type="Proteomes" id="UP000214747"/>
    </source>
</evidence>
<gene>
    <name evidence="1" type="ORF">CEJ45_10500</name>
</gene>
<dbReference type="PANTHER" id="PTHR38765:SF1">
    <property type="entry name" value="DUF484 DOMAIN-CONTAINING PROTEIN"/>
    <property type="match status" value="1"/>
</dbReference>
<evidence type="ECO:0008006" key="3">
    <source>
        <dbReference type="Google" id="ProtNLM"/>
    </source>
</evidence>